<reference evidence="2" key="2">
    <citation type="journal article" date="2016" name="Sci. Rep.">
        <title>Dictyocaulus viviparus genome, variome and transcriptome elucidate lungworm biology and support future intervention.</title>
        <authorList>
            <person name="McNulty S.N."/>
            <person name="Strube C."/>
            <person name="Rosa B.A."/>
            <person name="Martin J.C."/>
            <person name="Tyagi R."/>
            <person name="Choi Y.J."/>
            <person name="Wang Q."/>
            <person name="Hallsworth Pepin K."/>
            <person name="Zhang X."/>
            <person name="Ozersky P."/>
            <person name="Wilson R.K."/>
            <person name="Sternberg P.W."/>
            <person name="Gasser R.B."/>
            <person name="Mitreva M."/>
        </authorList>
    </citation>
    <scope>NUCLEOTIDE SEQUENCE [LARGE SCALE GENOMIC DNA]</scope>
    <source>
        <strain evidence="2">HannoverDv2000</strain>
    </source>
</reference>
<dbReference type="AlphaFoldDB" id="A0A0D8X6U1"/>
<dbReference type="STRING" id="29172.A0A0D8X6U1"/>
<gene>
    <name evidence="1" type="ORF">DICVIV_13842</name>
</gene>
<evidence type="ECO:0008006" key="3">
    <source>
        <dbReference type="Google" id="ProtNLM"/>
    </source>
</evidence>
<reference evidence="1 2" key="1">
    <citation type="submission" date="2013-11" db="EMBL/GenBank/DDBJ databases">
        <title>Draft genome of the bovine lungworm Dictyocaulus viviparus.</title>
        <authorList>
            <person name="Mitreva M."/>
        </authorList>
    </citation>
    <scope>NUCLEOTIDE SEQUENCE [LARGE SCALE GENOMIC DNA]</scope>
    <source>
        <strain evidence="1 2">HannoverDv2000</strain>
    </source>
</reference>
<accession>A0A0D8X6U1</accession>
<dbReference type="OrthoDB" id="546826at2759"/>
<dbReference type="EMBL" id="KN717529">
    <property type="protein sequence ID" value="KJH40218.1"/>
    <property type="molecule type" value="Genomic_DNA"/>
</dbReference>
<keyword evidence="2" id="KW-1185">Reference proteome</keyword>
<name>A0A0D8X6U1_DICVI</name>
<organism evidence="1 2">
    <name type="scientific">Dictyocaulus viviparus</name>
    <name type="common">Bovine lungworm</name>
    <dbReference type="NCBI Taxonomy" id="29172"/>
    <lineage>
        <taxon>Eukaryota</taxon>
        <taxon>Metazoa</taxon>
        <taxon>Ecdysozoa</taxon>
        <taxon>Nematoda</taxon>
        <taxon>Chromadorea</taxon>
        <taxon>Rhabditida</taxon>
        <taxon>Rhabditina</taxon>
        <taxon>Rhabditomorpha</taxon>
        <taxon>Strongyloidea</taxon>
        <taxon>Metastrongylidae</taxon>
        <taxon>Dictyocaulus</taxon>
    </lineage>
</organism>
<protein>
    <recommendedName>
        <fullName evidence="3">Sema domain-containing protein</fullName>
    </recommendedName>
</protein>
<dbReference type="Proteomes" id="UP000053766">
    <property type="component" value="Unassembled WGS sequence"/>
</dbReference>
<evidence type="ECO:0000313" key="1">
    <source>
        <dbReference type="EMBL" id="KJH40218.1"/>
    </source>
</evidence>
<evidence type="ECO:0000313" key="2">
    <source>
        <dbReference type="Proteomes" id="UP000053766"/>
    </source>
</evidence>
<proteinExistence type="predicted"/>
<sequence>MDLVIECGLNETNQRVEASSYDPNRDQVTIVVASNASLSRRTICVFSMAEVEERFEHNWMICQKSTLRIGQVNCELAANEVDLDDKCYIFTRRADAFRMQICTRFGQENHTYGNCDLHRYTRSSYRYSWLEDFRPFKGVLVTTFDSDLDEVVSLVPDELHRAYFVAGNTKGSTVILRIPWSYDLQHGKSLTLWKKILFHQQGFQ</sequence>